<sequence length="775" mass="83406">MSELHPGDLLEWRYRIGAQIARGGMSTVYAAIDTRLDREVAVKVMDPTLAREPAFRTRFEREARAVAKLSDPSLVNVFDQGVDDDYVFLVMELVEGGSLRELLKERGPMPPHAAIAVMRPVLTALSIAHAKGMIHRDIKPDNVLISDRNQVKLADFGLVRAINKAMGDPTNATTSVNGQVIGTVGYLSPEQVRGENLTQASDVYSAGILLFELLTGRTPFKGGTPIETAMARINRPVPAPSTLMPDIPPEIDELVLRACHRDPTQRFVDGAEFLEAVEQAAEDLDVPDFQVPAPTESAVRSALAGTDFGERTPWDDESMSTRAVVLPQEDRARPGTHHTAVTQFQPEGRPGYAERPGEPGEGLLPHNANAPHTNPTRTQHQPHAPYAQHGPASHNPAPHAQNRHAPHRPGPARQVPKLSNKSPVATVFWIVLLIALVIGMALGGWWFTTGRYGEIPTVIGMDQATAQATVEEAGFSSTLDERYDNQAEKNTVMGTDPAKGQKAVRGSEVAVLLSLGKPTVPDPGTNSSLQYYTNKLTDRTLKVKKGDDVYSDKIAKGHVAEVQPAAGTEVNTGSTVEVRMSKGKRPVTVPGVKGQERDRAKKTLEKAGLQVAEETEEFNKDVPAGQAIRTDPKEGAEVESGSEVTLVLSNAIEVPDVKGLSVDDARKALREAGLNPVDGAPVEDSSEDSGDVAEQSPGAGELLDPSKNTDVEIRESTSQRVPWVLGLTGERAREKLEDAGFEVEIKGDPNGLVLGQSPGPSSRSHRGAVVTLTTV</sequence>
<feature type="domain" description="PASTA" evidence="13">
    <location>
        <begin position="449"/>
        <end position="515"/>
    </location>
</feature>
<evidence type="ECO:0000256" key="11">
    <source>
        <dbReference type="SAM" id="Phobius"/>
    </source>
</evidence>
<feature type="region of interest" description="Disordered" evidence="10">
    <location>
        <begin position="747"/>
        <end position="775"/>
    </location>
</feature>
<evidence type="ECO:0000256" key="5">
    <source>
        <dbReference type="ARBA" id="ARBA00022741"/>
    </source>
</evidence>
<keyword evidence="11" id="KW-0812">Transmembrane</keyword>
<evidence type="ECO:0000256" key="7">
    <source>
        <dbReference type="ARBA" id="ARBA00022840"/>
    </source>
</evidence>
<keyword evidence="11" id="KW-1133">Transmembrane helix</keyword>
<evidence type="ECO:0000259" key="12">
    <source>
        <dbReference type="PROSITE" id="PS50011"/>
    </source>
</evidence>
<dbReference type="SUPFAM" id="SSF54184">
    <property type="entry name" value="Penicillin-binding protein 2x (pbp-2x), c-terminal domain"/>
    <property type="match status" value="1"/>
</dbReference>
<evidence type="ECO:0000256" key="3">
    <source>
        <dbReference type="ARBA" id="ARBA00022679"/>
    </source>
</evidence>
<feature type="compositionally biased region" description="Polar residues" evidence="10">
    <location>
        <begin position="370"/>
        <end position="381"/>
    </location>
</feature>
<evidence type="ECO:0000256" key="10">
    <source>
        <dbReference type="SAM" id="MobiDB-lite"/>
    </source>
</evidence>
<keyword evidence="7" id="KW-0067">ATP-binding</keyword>
<dbReference type="PROSITE" id="PS51178">
    <property type="entry name" value="PASTA"/>
    <property type="match status" value="4"/>
</dbReference>
<evidence type="ECO:0000256" key="2">
    <source>
        <dbReference type="ARBA" id="ARBA00022527"/>
    </source>
</evidence>
<comment type="caution">
    <text evidence="14">The sequence shown here is derived from an EMBL/GenBank/DDBJ whole genome shotgun (WGS) entry which is preliminary data.</text>
</comment>
<evidence type="ECO:0000256" key="6">
    <source>
        <dbReference type="ARBA" id="ARBA00022777"/>
    </source>
</evidence>
<feature type="transmembrane region" description="Helical" evidence="11">
    <location>
        <begin position="427"/>
        <end position="447"/>
    </location>
</feature>
<feature type="region of interest" description="Disordered" evidence="10">
    <location>
        <begin position="327"/>
        <end position="418"/>
    </location>
</feature>
<dbReference type="GO" id="GO:0005524">
    <property type="term" value="F:ATP binding"/>
    <property type="evidence" value="ECO:0007669"/>
    <property type="project" value="UniProtKB-KW"/>
</dbReference>
<comment type="catalytic activity">
    <reaction evidence="8">
        <text>L-threonyl-[protein] + ATP = O-phospho-L-threonyl-[protein] + ADP + H(+)</text>
        <dbReference type="Rhea" id="RHEA:46608"/>
        <dbReference type="Rhea" id="RHEA-COMP:11060"/>
        <dbReference type="Rhea" id="RHEA-COMP:11605"/>
        <dbReference type="ChEBI" id="CHEBI:15378"/>
        <dbReference type="ChEBI" id="CHEBI:30013"/>
        <dbReference type="ChEBI" id="CHEBI:30616"/>
        <dbReference type="ChEBI" id="CHEBI:61977"/>
        <dbReference type="ChEBI" id="CHEBI:456216"/>
        <dbReference type="EC" id="2.7.11.1"/>
    </reaction>
</comment>
<dbReference type="RefSeq" id="WP_269944631.1">
    <property type="nucleotide sequence ID" value="NZ_JAKMUT010000006.1"/>
</dbReference>
<dbReference type="InterPro" id="IPR005543">
    <property type="entry name" value="PASTA_dom"/>
</dbReference>
<dbReference type="FunFam" id="1.10.510.10:FF:000021">
    <property type="entry name" value="Serine/threonine protein kinase"/>
    <property type="match status" value="1"/>
</dbReference>
<reference evidence="14" key="1">
    <citation type="submission" date="2022-02" db="EMBL/GenBank/DDBJ databases">
        <title>Corynebacterium sp. from urogenital microbiome.</title>
        <authorList>
            <person name="Cappelli E.A."/>
            <person name="Ribeiro T.G."/>
            <person name="Peixe L."/>
        </authorList>
    </citation>
    <scope>NUCLEOTIDE SEQUENCE</scope>
    <source>
        <strain evidence="14">C8Ua_174</strain>
    </source>
</reference>
<dbReference type="PROSITE" id="PS00108">
    <property type="entry name" value="PROTEIN_KINASE_ST"/>
    <property type="match status" value="1"/>
</dbReference>
<dbReference type="GO" id="GO:0004674">
    <property type="term" value="F:protein serine/threonine kinase activity"/>
    <property type="evidence" value="ECO:0007669"/>
    <property type="project" value="UniProtKB-KW"/>
</dbReference>
<feature type="domain" description="PASTA" evidence="13">
    <location>
        <begin position="651"/>
        <end position="717"/>
    </location>
</feature>
<dbReference type="PROSITE" id="PS50011">
    <property type="entry name" value="PROTEIN_KINASE_DOM"/>
    <property type="match status" value="1"/>
</dbReference>
<evidence type="ECO:0000256" key="9">
    <source>
        <dbReference type="ARBA" id="ARBA00048679"/>
    </source>
</evidence>
<feature type="region of interest" description="Disordered" evidence="10">
    <location>
        <begin position="672"/>
        <end position="717"/>
    </location>
</feature>
<dbReference type="Gene3D" id="1.10.510.10">
    <property type="entry name" value="Transferase(Phosphotransferase) domain 1"/>
    <property type="match status" value="1"/>
</dbReference>
<evidence type="ECO:0000256" key="1">
    <source>
        <dbReference type="ARBA" id="ARBA00012513"/>
    </source>
</evidence>
<keyword evidence="3" id="KW-0808">Transferase</keyword>
<dbReference type="Pfam" id="PF03793">
    <property type="entry name" value="PASTA"/>
    <property type="match status" value="5"/>
</dbReference>
<keyword evidence="15" id="KW-1185">Reference proteome</keyword>
<dbReference type="AlphaFoldDB" id="A0A9X3RGM9"/>
<dbReference type="CDD" id="cd06577">
    <property type="entry name" value="PASTA_pknB"/>
    <property type="match status" value="5"/>
</dbReference>
<dbReference type="Gene3D" id="3.30.200.20">
    <property type="entry name" value="Phosphorylase Kinase, domain 1"/>
    <property type="match status" value="1"/>
</dbReference>
<protein>
    <recommendedName>
        <fullName evidence="1">non-specific serine/threonine protein kinase</fullName>
        <ecNumber evidence="1">2.7.11.1</ecNumber>
    </recommendedName>
</protein>
<keyword evidence="2" id="KW-0723">Serine/threonine-protein kinase</keyword>
<dbReference type="GO" id="GO:0045717">
    <property type="term" value="P:negative regulation of fatty acid biosynthetic process"/>
    <property type="evidence" value="ECO:0007669"/>
    <property type="project" value="UniProtKB-ARBA"/>
</dbReference>
<evidence type="ECO:0000256" key="8">
    <source>
        <dbReference type="ARBA" id="ARBA00047899"/>
    </source>
</evidence>
<feature type="compositionally biased region" description="Basic and acidic residues" evidence="10">
    <location>
        <begin position="707"/>
        <end position="717"/>
    </location>
</feature>
<dbReference type="SMART" id="SM00220">
    <property type="entry name" value="S_TKc"/>
    <property type="match status" value="1"/>
</dbReference>
<evidence type="ECO:0000259" key="13">
    <source>
        <dbReference type="PROSITE" id="PS51178"/>
    </source>
</evidence>
<comment type="catalytic activity">
    <reaction evidence="9">
        <text>L-seryl-[protein] + ATP = O-phospho-L-seryl-[protein] + ADP + H(+)</text>
        <dbReference type="Rhea" id="RHEA:17989"/>
        <dbReference type="Rhea" id="RHEA-COMP:9863"/>
        <dbReference type="Rhea" id="RHEA-COMP:11604"/>
        <dbReference type="ChEBI" id="CHEBI:15378"/>
        <dbReference type="ChEBI" id="CHEBI:29999"/>
        <dbReference type="ChEBI" id="CHEBI:30616"/>
        <dbReference type="ChEBI" id="CHEBI:83421"/>
        <dbReference type="ChEBI" id="CHEBI:456216"/>
        <dbReference type="EC" id="2.7.11.1"/>
    </reaction>
</comment>
<dbReference type="Proteomes" id="UP001146469">
    <property type="component" value="Unassembled WGS sequence"/>
</dbReference>
<dbReference type="InterPro" id="IPR011009">
    <property type="entry name" value="Kinase-like_dom_sf"/>
</dbReference>
<dbReference type="FunFam" id="3.30.200.20:FF:000035">
    <property type="entry name" value="Serine/threonine protein kinase Stk1"/>
    <property type="match status" value="1"/>
</dbReference>
<keyword evidence="4" id="KW-0677">Repeat</keyword>
<proteinExistence type="predicted"/>
<dbReference type="EMBL" id="JAKMUT010000006">
    <property type="protein sequence ID" value="MCZ9290001.1"/>
    <property type="molecule type" value="Genomic_DNA"/>
</dbReference>
<dbReference type="InterPro" id="IPR008271">
    <property type="entry name" value="Ser/Thr_kinase_AS"/>
</dbReference>
<dbReference type="Gene3D" id="3.30.10.20">
    <property type="match status" value="5"/>
</dbReference>
<keyword evidence="5" id="KW-0547">Nucleotide-binding</keyword>
<keyword evidence="6" id="KW-0418">Kinase</keyword>
<dbReference type="InterPro" id="IPR000719">
    <property type="entry name" value="Prot_kinase_dom"/>
</dbReference>
<dbReference type="PANTHER" id="PTHR43289">
    <property type="entry name" value="MITOGEN-ACTIVATED PROTEIN KINASE KINASE KINASE 20-RELATED"/>
    <property type="match status" value="1"/>
</dbReference>
<feature type="domain" description="PASTA" evidence="13">
    <location>
        <begin position="718"/>
        <end position="775"/>
    </location>
</feature>
<dbReference type="Pfam" id="PF00069">
    <property type="entry name" value="Pkinase"/>
    <property type="match status" value="1"/>
</dbReference>
<dbReference type="CDD" id="cd14014">
    <property type="entry name" value="STKc_PknB_like"/>
    <property type="match status" value="1"/>
</dbReference>
<name>A0A9X3RGM9_9CORY</name>
<dbReference type="PANTHER" id="PTHR43289:SF6">
    <property type="entry name" value="SERINE_THREONINE-PROTEIN KINASE NEKL-3"/>
    <property type="match status" value="1"/>
</dbReference>
<feature type="domain" description="Protein kinase" evidence="12">
    <location>
        <begin position="14"/>
        <end position="278"/>
    </location>
</feature>
<organism evidence="14 15">
    <name type="scientific">Corynebacterium evansiae</name>
    <dbReference type="NCBI Taxonomy" id="2913499"/>
    <lineage>
        <taxon>Bacteria</taxon>
        <taxon>Bacillati</taxon>
        <taxon>Actinomycetota</taxon>
        <taxon>Actinomycetes</taxon>
        <taxon>Mycobacteriales</taxon>
        <taxon>Corynebacteriaceae</taxon>
        <taxon>Corynebacterium</taxon>
    </lineage>
</organism>
<feature type="region of interest" description="Disordered" evidence="10">
    <location>
        <begin position="616"/>
        <end position="640"/>
    </location>
</feature>
<dbReference type="EC" id="2.7.11.1" evidence="1"/>
<feature type="domain" description="PASTA" evidence="13">
    <location>
        <begin position="583"/>
        <end position="650"/>
    </location>
</feature>
<dbReference type="SUPFAM" id="SSF56112">
    <property type="entry name" value="Protein kinase-like (PK-like)"/>
    <property type="match status" value="1"/>
</dbReference>
<evidence type="ECO:0000313" key="15">
    <source>
        <dbReference type="Proteomes" id="UP001146469"/>
    </source>
</evidence>
<gene>
    <name evidence="14" type="ORF">L8V00_07270</name>
</gene>
<evidence type="ECO:0000256" key="4">
    <source>
        <dbReference type="ARBA" id="ARBA00022737"/>
    </source>
</evidence>
<evidence type="ECO:0000313" key="14">
    <source>
        <dbReference type="EMBL" id="MCZ9290001.1"/>
    </source>
</evidence>
<dbReference type="SMART" id="SM00740">
    <property type="entry name" value="PASTA"/>
    <property type="match status" value="5"/>
</dbReference>
<accession>A0A9X3RGM9</accession>
<keyword evidence="11" id="KW-0472">Membrane</keyword>